<dbReference type="Gene3D" id="1.10.260.50">
    <property type="match status" value="1"/>
</dbReference>
<dbReference type="RefSeq" id="WP_387417023.1">
    <property type="nucleotide sequence ID" value="NZ_JBIASD010000036.1"/>
</dbReference>
<evidence type="ECO:0000313" key="6">
    <source>
        <dbReference type="EMBL" id="MFF3670816.1"/>
    </source>
</evidence>
<dbReference type="InterPro" id="IPR000192">
    <property type="entry name" value="Aminotrans_V_dom"/>
</dbReference>
<comment type="similarity">
    <text evidence="2">Belongs to the class-V pyridoxal-phosphate-dependent aminotransferase family. NifS/IscS subfamily.</text>
</comment>
<dbReference type="Gene3D" id="3.40.640.10">
    <property type="entry name" value="Type I PLP-dependent aspartate aminotransferase-like (Major domain)"/>
    <property type="match status" value="1"/>
</dbReference>
<comment type="caution">
    <text evidence="6">The sequence shown here is derived from an EMBL/GenBank/DDBJ whole genome shotgun (WGS) entry which is preliminary data.</text>
</comment>
<organism evidence="6 7">
    <name type="scientific">Microtetraspora malaysiensis</name>
    <dbReference type="NCBI Taxonomy" id="161358"/>
    <lineage>
        <taxon>Bacteria</taxon>
        <taxon>Bacillati</taxon>
        <taxon>Actinomycetota</taxon>
        <taxon>Actinomycetes</taxon>
        <taxon>Streptosporangiales</taxon>
        <taxon>Streptosporangiaceae</taxon>
        <taxon>Microtetraspora</taxon>
    </lineage>
</organism>
<sequence>MTHNTPPHAGLTGGPVYLDYNATTPVDPRVAEAMLPHLTRFFGNPSSDHPYSVEPRSALAHARAQVAALIGARADEIVFTASGSEADLLALRGAVLASGRRRPHVITQVTEHPAVLESCRALQRLHSARVTLLPVDGDGLVDPAALTEALDEDTVLVSVMAANNETGALQPIGELAARTRAHGALFHCDAAQTAGKIPLDVTALGVDLLTLVGHKMYAPKGVAALYVRDGVRLEPVVYGGGQERGLRAGTENVAFAVALGAAAQLAADELADGAAVRIEALRDDLHRRLADGLPGRVRLNGPRQERLPNTLNISIDGVAGHRLLAAAPAVAASTGSACHSGAHTPSPVLTAMGLDAGRALGAVRLSLGRWTTGDDIAKAATALTDAASARAGATASAQDSTPRDADITVDGTGLLCVTLLLKLRDRIQGAAPGTVVHIIATDPVAPLDLPAWCHMTGHHYLGPVPGDDRPVYAVRLASSERRTRPDRPWHRHESGH</sequence>
<comment type="cofactor">
    <cofactor evidence="1">
        <name>pyridoxal 5'-phosphate</name>
        <dbReference type="ChEBI" id="CHEBI:597326"/>
    </cofactor>
</comment>
<reference evidence="6 7" key="1">
    <citation type="submission" date="2024-10" db="EMBL/GenBank/DDBJ databases">
        <title>The Natural Products Discovery Center: Release of the First 8490 Sequenced Strains for Exploring Actinobacteria Biosynthetic Diversity.</title>
        <authorList>
            <person name="Kalkreuter E."/>
            <person name="Kautsar S.A."/>
            <person name="Yang D."/>
            <person name="Bader C.D."/>
            <person name="Teijaro C.N."/>
            <person name="Fluegel L."/>
            <person name="Davis C.M."/>
            <person name="Simpson J.R."/>
            <person name="Lauterbach L."/>
            <person name="Steele A.D."/>
            <person name="Gui C."/>
            <person name="Meng S."/>
            <person name="Li G."/>
            <person name="Viehrig K."/>
            <person name="Ye F."/>
            <person name="Su P."/>
            <person name="Kiefer A.F."/>
            <person name="Nichols A."/>
            <person name="Cepeda A.J."/>
            <person name="Yan W."/>
            <person name="Fan B."/>
            <person name="Jiang Y."/>
            <person name="Adhikari A."/>
            <person name="Zheng C.-J."/>
            <person name="Schuster L."/>
            <person name="Cowan T.M."/>
            <person name="Smanski M.J."/>
            <person name="Chevrette M.G."/>
            <person name="De Carvalho L.P.S."/>
            <person name="Shen B."/>
        </authorList>
    </citation>
    <scope>NUCLEOTIDE SEQUENCE [LARGE SCALE GENOMIC DNA]</scope>
    <source>
        <strain evidence="6 7">NPDC002173</strain>
    </source>
</reference>
<evidence type="ECO:0000259" key="4">
    <source>
        <dbReference type="Pfam" id="PF00266"/>
    </source>
</evidence>
<dbReference type="EMBL" id="JBIASD010000036">
    <property type="protein sequence ID" value="MFF3670816.1"/>
    <property type="molecule type" value="Genomic_DNA"/>
</dbReference>
<dbReference type="Pfam" id="PF01206">
    <property type="entry name" value="TusA"/>
    <property type="match status" value="1"/>
</dbReference>
<comment type="catalytic activity">
    <reaction evidence="3">
        <text>(sulfur carrier)-H + L-cysteine = (sulfur carrier)-SH + L-alanine</text>
        <dbReference type="Rhea" id="RHEA:43892"/>
        <dbReference type="Rhea" id="RHEA-COMP:14737"/>
        <dbReference type="Rhea" id="RHEA-COMP:14739"/>
        <dbReference type="ChEBI" id="CHEBI:29917"/>
        <dbReference type="ChEBI" id="CHEBI:35235"/>
        <dbReference type="ChEBI" id="CHEBI:57972"/>
        <dbReference type="ChEBI" id="CHEBI:64428"/>
        <dbReference type="EC" id="2.8.1.7"/>
    </reaction>
</comment>
<dbReference type="SUPFAM" id="SSF53383">
    <property type="entry name" value="PLP-dependent transferases"/>
    <property type="match status" value="1"/>
</dbReference>
<name>A0ABW6T0L5_9ACTN</name>
<dbReference type="InterPro" id="IPR015422">
    <property type="entry name" value="PyrdxlP-dep_Trfase_small"/>
</dbReference>
<proteinExistence type="inferred from homology"/>
<accession>A0ABW6T0L5</accession>
<evidence type="ECO:0000259" key="5">
    <source>
        <dbReference type="Pfam" id="PF01206"/>
    </source>
</evidence>
<dbReference type="PANTHER" id="PTHR11601:SF34">
    <property type="entry name" value="CYSTEINE DESULFURASE"/>
    <property type="match status" value="1"/>
</dbReference>
<keyword evidence="7" id="KW-1185">Reference proteome</keyword>
<evidence type="ECO:0000256" key="1">
    <source>
        <dbReference type="ARBA" id="ARBA00001933"/>
    </source>
</evidence>
<evidence type="ECO:0000256" key="3">
    <source>
        <dbReference type="ARBA" id="ARBA00050776"/>
    </source>
</evidence>
<evidence type="ECO:0000313" key="7">
    <source>
        <dbReference type="Proteomes" id="UP001602013"/>
    </source>
</evidence>
<evidence type="ECO:0000256" key="2">
    <source>
        <dbReference type="ARBA" id="ARBA00006490"/>
    </source>
</evidence>
<dbReference type="InterPro" id="IPR036868">
    <property type="entry name" value="TusA-like_sf"/>
</dbReference>
<dbReference type="InterPro" id="IPR015424">
    <property type="entry name" value="PyrdxlP-dep_Trfase"/>
</dbReference>
<gene>
    <name evidence="6" type="ORF">ACFYXI_35030</name>
</gene>
<dbReference type="Gene3D" id="3.30.110.40">
    <property type="entry name" value="TusA-like domain"/>
    <property type="match status" value="1"/>
</dbReference>
<dbReference type="Gene3D" id="3.90.1150.10">
    <property type="entry name" value="Aspartate Aminotransferase, domain 1"/>
    <property type="match status" value="1"/>
</dbReference>
<dbReference type="InterPro" id="IPR001455">
    <property type="entry name" value="TusA-like"/>
</dbReference>
<dbReference type="SUPFAM" id="SSF64307">
    <property type="entry name" value="SirA-like"/>
    <property type="match status" value="1"/>
</dbReference>
<dbReference type="Pfam" id="PF00266">
    <property type="entry name" value="Aminotran_5"/>
    <property type="match status" value="1"/>
</dbReference>
<dbReference type="PANTHER" id="PTHR11601">
    <property type="entry name" value="CYSTEINE DESULFURYLASE FAMILY MEMBER"/>
    <property type="match status" value="1"/>
</dbReference>
<protein>
    <submittedName>
        <fullName evidence="6">Cysteine desulfurase/sulfurtransferase TusA family protein</fullName>
    </submittedName>
</protein>
<feature type="domain" description="Aminotransferase class V" evidence="4">
    <location>
        <begin position="16"/>
        <end position="377"/>
    </location>
</feature>
<dbReference type="InterPro" id="IPR015421">
    <property type="entry name" value="PyrdxlP-dep_Trfase_major"/>
</dbReference>
<dbReference type="Proteomes" id="UP001602013">
    <property type="component" value="Unassembled WGS sequence"/>
</dbReference>
<feature type="domain" description="UPF0033" evidence="5">
    <location>
        <begin position="407"/>
        <end position="463"/>
    </location>
</feature>